<dbReference type="NCBIfam" id="NF005232">
    <property type="entry name" value="PRK06733.1"/>
    <property type="match status" value="1"/>
</dbReference>
<reference evidence="2 3" key="1">
    <citation type="submission" date="2024-04" db="EMBL/GenBank/DDBJ databases">
        <title>draft genome sequnece of Paenibacillus filicis.</title>
        <authorList>
            <person name="Kim D.-U."/>
        </authorList>
    </citation>
    <scope>NUCLEOTIDE SEQUENCE [LARGE SCALE GENOMIC DNA]</scope>
    <source>
        <strain evidence="2 3">KACC14197</strain>
    </source>
</reference>
<dbReference type="Pfam" id="PF01243">
    <property type="entry name" value="PNPOx_N"/>
    <property type="match status" value="1"/>
</dbReference>
<evidence type="ECO:0000259" key="1">
    <source>
        <dbReference type="Pfam" id="PF01243"/>
    </source>
</evidence>
<protein>
    <submittedName>
        <fullName evidence="2">Pyridoxamine 5'-phosphate oxidase family protein</fullName>
    </submittedName>
</protein>
<comment type="caution">
    <text evidence="2">The sequence shown here is derived from an EMBL/GenBank/DDBJ whole genome shotgun (WGS) entry which is preliminary data.</text>
</comment>
<dbReference type="SUPFAM" id="SSF50475">
    <property type="entry name" value="FMN-binding split barrel"/>
    <property type="match status" value="1"/>
</dbReference>
<dbReference type="Proteomes" id="UP001469365">
    <property type="component" value="Unassembled WGS sequence"/>
</dbReference>
<evidence type="ECO:0000313" key="3">
    <source>
        <dbReference type="Proteomes" id="UP001469365"/>
    </source>
</evidence>
<keyword evidence="3" id="KW-1185">Reference proteome</keyword>
<dbReference type="InterPro" id="IPR011576">
    <property type="entry name" value="Pyridox_Oxase_N"/>
</dbReference>
<feature type="domain" description="Pyridoxamine 5'-phosphate oxidase N-terminal" evidence="1">
    <location>
        <begin position="10"/>
        <end position="96"/>
    </location>
</feature>
<sequence length="150" mass="16692">MAETVTALSDQLIEHLQQEALTLLSTIDHEHGSPTMNAVSWLFAKDASTIRFAVDQRSRIGTNIKVNPLVTLTYVGAGSVHAIYGKARLVAEALEEVPFKLVCFDINITEVRDAMFYGARISVQPEYEKTYDKRAADKLDTQVFSAMRKA</sequence>
<name>A0ABU9DNP4_9BACL</name>
<organism evidence="2 3">
    <name type="scientific">Paenibacillus filicis</name>
    <dbReference type="NCBI Taxonomy" id="669464"/>
    <lineage>
        <taxon>Bacteria</taxon>
        <taxon>Bacillati</taxon>
        <taxon>Bacillota</taxon>
        <taxon>Bacilli</taxon>
        <taxon>Bacillales</taxon>
        <taxon>Paenibacillaceae</taxon>
        <taxon>Paenibacillus</taxon>
    </lineage>
</organism>
<dbReference type="Gene3D" id="2.30.110.10">
    <property type="entry name" value="Electron Transport, Fmn-binding Protein, Chain A"/>
    <property type="match status" value="1"/>
</dbReference>
<accession>A0ABU9DNP4</accession>
<dbReference type="RefSeq" id="WP_341416811.1">
    <property type="nucleotide sequence ID" value="NZ_JBBPCC010000011.1"/>
</dbReference>
<gene>
    <name evidence="2" type="ORF">WMW72_17445</name>
</gene>
<evidence type="ECO:0000313" key="2">
    <source>
        <dbReference type="EMBL" id="MEK8129693.1"/>
    </source>
</evidence>
<proteinExistence type="predicted"/>
<dbReference type="InterPro" id="IPR012349">
    <property type="entry name" value="Split_barrel_FMN-bd"/>
</dbReference>
<dbReference type="EMBL" id="JBBPCC010000011">
    <property type="protein sequence ID" value="MEK8129693.1"/>
    <property type="molecule type" value="Genomic_DNA"/>
</dbReference>